<evidence type="ECO:0000313" key="11">
    <source>
        <dbReference type="EMBL" id="GHC77894.1"/>
    </source>
</evidence>
<dbReference type="InterPro" id="IPR017871">
    <property type="entry name" value="ABC_transporter-like_CS"/>
</dbReference>
<dbReference type="Pfam" id="PF00005">
    <property type="entry name" value="ABC_tran"/>
    <property type="match status" value="1"/>
</dbReference>
<dbReference type="PANTHER" id="PTHR42781:SF4">
    <property type="entry name" value="SPERMIDINE_PUTRESCINE IMPORT ATP-BINDING PROTEIN POTA"/>
    <property type="match status" value="1"/>
</dbReference>
<dbReference type="GO" id="GO:0005524">
    <property type="term" value="F:ATP binding"/>
    <property type="evidence" value="ECO:0007669"/>
    <property type="project" value="UniProtKB-KW"/>
</dbReference>
<evidence type="ECO:0000313" key="12">
    <source>
        <dbReference type="Proteomes" id="UP000641137"/>
    </source>
</evidence>
<evidence type="ECO:0000256" key="9">
    <source>
        <dbReference type="ARBA" id="ARBA00023136"/>
    </source>
</evidence>
<comment type="similarity">
    <text evidence="1">Belongs to the ABC transporter superfamily.</text>
</comment>
<evidence type="ECO:0000256" key="7">
    <source>
        <dbReference type="ARBA" id="ARBA00023004"/>
    </source>
</evidence>
<keyword evidence="9" id="KW-0472">Membrane</keyword>
<evidence type="ECO:0000256" key="2">
    <source>
        <dbReference type="ARBA" id="ARBA00022448"/>
    </source>
</evidence>
<dbReference type="SUPFAM" id="SSF52540">
    <property type="entry name" value="P-loop containing nucleoside triphosphate hydrolases"/>
    <property type="match status" value="1"/>
</dbReference>
<evidence type="ECO:0000256" key="6">
    <source>
        <dbReference type="ARBA" id="ARBA00022840"/>
    </source>
</evidence>
<dbReference type="Proteomes" id="UP000641137">
    <property type="component" value="Unassembled WGS sequence"/>
</dbReference>
<dbReference type="RefSeq" id="WP_189491771.1">
    <property type="nucleotide sequence ID" value="NZ_BMZO01000010.1"/>
</dbReference>
<keyword evidence="6 11" id="KW-0067">ATP-binding</keyword>
<accession>A0A8J3GID8</accession>
<dbReference type="PANTHER" id="PTHR42781">
    <property type="entry name" value="SPERMIDINE/PUTRESCINE IMPORT ATP-BINDING PROTEIN POTA"/>
    <property type="match status" value="1"/>
</dbReference>
<dbReference type="GO" id="GO:0015408">
    <property type="term" value="F:ABC-type ferric iron transporter activity"/>
    <property type="evidence" value="ECO:0007669"/>
    <property type="project" value="InterPro"/>
</dbReference>
<dbReference type="Gene3D" id="3.40.50.300">
    <property type="entry name" value="P-loop containing nucleotide triphosphate hydrolases"/>
    <property type="match status" value="1"/>
</dbReference>
<dbReference type="InterPro" id="IPR003593">
    <property type="entry name" value="AAA+_ATPase"/>
</dbReference>
<evidence type="ECO:0000259" key="10">
    <source>
        <dbReference type="PROSITE" id="PS50893"/>
    </source>
</evidence>
<dbReference type="InterPro" id="IPR008995">
    <property type="entry name" value="Mo/tungstate-bd_C_term_dom"/>
</dbReference>
<keyword evidence="5" id="KW-0547">Nucleotide-binding</keyword>
<evidence type="ECO:0000256" key="8">
    <source>
        <dbReference type="ARBA" id="ARBA00023065"/>
    </source>
</evidence>
<keyword evidence="8" id="KW-0406">Ion transport</keyword>
<sequence length="360" mass="39328">MTQKLELHGIAKNFNRKQALRDVTLSIAAGEIVSLVGQSGCGKSTLLRLIAGIEHPDGGRIFLDGAEVSGRDRFVEPENRKVGMVFQDYALFPHLTVRQNIRFGMKGRLSPADHKRISGLMASLGLEKLAENHPHMLSGGEQQRVALARALAPQPSVLLMDEPFSNLDRGLRDRVRTETVALLRDLGTTVIIVTHDAEEALSSGDTVVLMREGGIVQAGSPYEIYDHPISPYAARFFCDFNVLPGRLRSGGLETALGCFAAPNAKGVEGGPGFAYIRPQQFLPSLQGGKWRGKITGRTFLGADEVIEIRVPQLADPVRLRTSQRIPRDIVELGFDMADQRVIVFDDKKGDVLAKLSAVET</sequence>
<gene>
    <name evidence="11" type="primary">fbpA1</name>
    <name evidence="11" type="ORF">GCM10010136_29420</name>
</gene>
<keyword evidence="7" id="KW-0408">Iron</keyword>
<dbReference type="InterPro" id="IPR015853">
    <property type="entry name" value="ABC_transpr_FbpC"/>
</dbReference>
<keyword evidence="2" id="KW-0813">Transport</keyword>
<keyword evidence="4" id="KW-0410">Iron transport</keyword>
<dbReference type="SMART" id="SM00382">
    <property type="entry name" value="AAA"/>
    <property type="match status" value="1"/>
</dbReference>
<protein>
    <submittedName>
        <fullName evidence="11">Iron ABC transporter ATP-binding protein</fullName>
    </submittedName>
</protein>
<dbReference type="GO" id="GO:0016020">
    <property type="term" value="C:membrane"/>
    <property type="evidence" value="ECO:0007669"/>
    <property type="project" value="InterPro"/>
</dbReference>
<dbReference type="InterPro" id="IPR027417">
    <property type="entry name" value="P-loop_NTPase"/>
</dbReference>
<comment type="caution">
    <text evidence="11">The sequence shown here is derived from an EMBL/GenBank/DDBJ whole genome shotgun (WGS) entry which is preliminary data.</text>
</comment>
<dbReference type="GO" id="GO:0016887">
    <property type="term" value="F:ATP hydrolysis activity"/>
    <property type="evidence" value="ECO:0007669"/>
    <property type="project" value="InterPro"/>
</dbReference>
<organism evidence="11 12">
    <name type="scientific">Limoniibacter endophyticus</name>
    <dbReference type="NCBI Taxonomy" id="1565040"/>
    <lineage>
        <taxon>Bacteria</taxon>
        <taxon>Pseudomonadati</taxon>
        <taxon>Pseudomonadota</taxon>
        <taxon>Alphaproteobacteria</taxon>
        <taxon>Hyphomicrobiales</taxon>
        <taxon>Bartonellaceae</taxon>
        <taxon>Limoniibacter</taxon>
    </lineage>
</organism>
<evidence type="ECO:0000256" key="3">
    <source>
        <dbReference type="ARBA" id="ARBA00022475"/>
    </source>
</evidence>
<evidence type="ECO:0000256" key="5">
    <source>
        <dbReference type="ARBA" id="ARBA00022741"/>
    </source>
</evidence>
<dbReference type="SUPFAM" id="SSF50331">
    <property type="entry name" value="MOP-like"/>
    <property type="match status" value="1"/>
</dbReference>
<keyword evidence="12" id="KW-1185">Reference proteome</keyword>
<dbReference type="PROSITE" id="PS50893">
    <property type="entry name" value="ABC_TRANSPORTER_2"/>
    <property type="match status" value="1"/>
</dbReference>
<dbReference type="InterPro" id="IPR050093">
    <property type="entry name" value="ABC_SmlMolc_Importer"/>
</dbReference>
<proteinExistence type="inferred from homology"/>
<dbReference type="AlphaFoldDB" id="A0A8J3GID8"/>
<dbReference type="EMBL" id="BMZO01000010">
    <property type="protein sequence ID" value="GHC77894.1"/>
    <property type="molecule type" value="Genomic_DNA"/>
</dbReference>
<dbReference type="FunFam" id="3.40.50.300:FF:000425">
    <property type="entry name" value="Probable ABC transporter, ATP-binding subunit"/>
    <property type="match status" value="1"/>
</dbReference>
<name>A0A8J3GID8_9HYPH</name>
<feature type="domain" description="ABC transporter" evidence="10">
    <location>
        <begin position="5"/>
        <end position="237"/>
    </location>
</feature>
<evidence type="ECO:0000256" key="1">
    <source>
        <dbReference type="ARBA" id="ARBA00005417"/>
    </source>
</evidence>
<dbReference type="GO" id="GO:0015697">
    <property type="term" value="P:quaternary ammonium group transport"/>
    <property type="evidence" value="ECO:0007669"/>
    <property type="project" value="UniProtKB-ARBA"/>
</dbReference>
<evidence type="ECO:0000256" key="4">
    <source>
        <dbReference type="ARBA" id="ARBA00022496"/>
    </source>
</evidence>
<reference evidence="11" key="1">
    <citation type="journal article" date="2014" name="Int. J. Syst. Evol. Microbiol.">
        <title>Complete genome sequence of Corynebacterium casei LMG S-19264T (=DSM 44701T), isolated from a smear-ripened cheese.</title>
        <authorList>
            <consortium name="US DOE Joint Genome Institute (JGI-PGF)"/>
            <person name="Walter F."/>
            <person name="Albersmeier A."/>
            <person name="Kalinowski J."/>
            <person name="Ruckert C."/>
        </authorList>
    </citation>
    <scope>NUCLEOTIDE SEQUENCE</scope>
    <source>
        <strain evidence="11">KCTC 42097</strain>
    </source>
</reference>
<reference evidence="11" key="2">
    <citation type="submission" date="2020-09" db="EMBL/GenBank/DDBJ databases">
        <authorList>
            <person name="Sun Q."/>
            <person name="Kim S."/>
        </authorList>
    </citation>
    <scope>NUCLEOTIDE SEQUENCE</scope>
    <source>
        <strain evidence="11">KCTC 42097</strain>
    </source>
</reference>
<dbReference type="PROSITE" id="PS00211">
    <property type="entry name" value="ABC_TRANSPORTER_1"/>
    <property type="match status" value="1"/>
</dbReference>
<dbReference type="InterPro" id="IPR003439">
    <property type="entry name" value="ABC_transporter-like_ATP-bd"/>
</dbReference>
<dbReference type="CDD" id="cd03259">
    <property type="entry name" value="ABC_Carb_Solutes_like"/>
    <property type="match status" value="1"/>
</dbReference>
<keyword evidence="3" id="KW-1003">Cell membrane</keyword>